<dbReference type="Pfam" id="PF12698">
    <property type="entry name" value="ABC2_membrane_3"/>
    <property type="match status" value="1"/>
</dbReference>
<keyword evidence="9" id="KW-1185">Reference proteome</keyword>
<evidence type="ECO:0000256" key="1">
    <source>
        <dbReference type="ARBA" id="ARBA00004651"/>
    </source>
</evidence>
<gene>
    <name evidence="8" type="ORF">IG193_01435</name>
</gene>
<dbReference type="RefSeq" id="WP_192819124.1">
    <property type="nucleotide sequence ID" value="NZ_CP062310.1"/>
</dbReference>
<name>A0A7L9FIG4_9CREN</name>
<keyword evidence="3 6" id="KW-0812">Transmembrane</keyword>
<dbReference type="GO" id="GO:0140359">
    <property type="term" value="F:ABC-type transporter activity"/>
    <property type="evidence" value="ECO:0007669"/>
    <property type="project" value="InterPro"/>
</dbReference>
<feature type="transmembrane region" description="Helical" evidence="6">
    <location>
        <begin position="395"/>
        <end position="419"/>
    </location>
</feature>
<protein>
    <submittedName>
        <fullName evidence="8">ABC transporter permease</fullName>
    </submittedName>
</protein>
<organism evidence="8 9">
    <name type="scientific">Infirmifilum lucidum</name>
    <dbReference type="NCBI Taxonomy" id="2776706"/>
    <lineage>
        <taxon>Archaea</taxon>
        <taxon>Thermoproteota</taxon>
        <taxon>Thermoprotei</taxon>
        <taxon>Thermofilales</taxon>
        <taxon>Thermofilaceae</taxon>
        <taxon>Infirmifilum</taxon>
    </lineage>
</organism>
<evidence type="ECO:0000313" key="8">
    <source>
        <dbReference type="EMBL" id="QOJ79152.1"/>
    </source>
</evidence>
<keyword evidence="5 6" id="KW-0472">Membrane</keyword>
<dbReference type="Gene3D" id="3.40.1710.10">
    <property type="entry name" value="abc type-2 transporter like domain"/>
    <property type="match status" value="1"/>
</dbReference>
<keyword evidence="2" id="KW-1003">Cell membrane</keyword>
<proteinExistence type="predicted"/>
<dbReference type="PANTHER" id="PTHR30294:SF29">
    <property type="entry name" value="MULTIDRUG ABC TRANSPORTER PERMEASE YBHS-RELATED"/>
    <property type="match status" value="1"/>
</dbReference>
<feature type="transmembrane region" description="Helical" evidence="6">
    <location>
        <begin position="306"/>
        <end position="328"/>
    </location>
</feature>
<accession>A0A7L9FIG4</accession>
<dbReference type="EMBL" id="CP062310">
    <property type="protein sequence ID" value="QOJ79152.1"/>
    <property type="molecule type" value="Genomic_DNA"/>
</dbReference>
<feature type="domain" description="ABC-2 type transporter transmembrane" evidence="7">
    <location>
        <begin position="23"/>
        <end position="411"/>
    </location>
</feature>
<evidence type="ECO:0000256" key="3">
    <source>
        <dbReference type="ARBA" id="ARBA00022692"/>
    </source>
</evidence>
<evidence type="ECO:0000256" key="6">
    <source>
        <dbReference type="SAM" id="Phobius"/>
    </source>
</evidence>
<dbReference type="InParanoid" id="A0A7L9FIG4"/>
<dbReference type="PANTHER" id="PTHR30294">
    <property type="entry name" value="MEMBRANE COMPONENT OF ABC TRANSPORTER YHHJ-RELATED"/>
    <property type="match status" value="1"/>
</dbReference>
<feature type="transmembrane region" description="Helical" evidence="6">
    <location>
        <begin position="20"/>
        <end position="40"/>
    </location>
</feature>
<dbReference type="KEGG" id="thel:IG193_01435"/>
<evidence type="ECO:0000259" key="7">
    <source>
        <dbReference type="Pfam" id="PF12698"/>
    </source>
</evidence>
<sequence length="440" mass="46906">MIVPLLAKEVKDLLRDPRILVPFILSALILPVVALVISVPMKSAVEQAVRGAQNIGVVDLDTGAYSKALIQWLARAGFNVTEIPPGSIESIAAAASRRGLRVVVILPEGFSTSIAQGRPANITVLSVVDEISMFSGVEVQPIVEQVKNFYITLIANKSGINPQVLLNPVVYKPQTYIASKKTFLPAGPTSLAGLLMAAILVPMVVMSISLVVMQMSATSMAVENEERTLETLLTMPVPPRDILTAKLLGMFIVSLVGSALELVGMLLYFLVYFATFLGSAPAITAPGQPMPVSFPGLADLFPPQSMLLLAPSLLISLFFAAALGVIVGALSRDVRIANTVMSPLGMLVVLPSYFVVFAPSNMIGPVLKAVLYTFPLTQPTILAKDIISSSPPPEALIYVVLSIALTLGLVYLTSSIISLETLSKVQYSLEKAIAKIRRTK</sequence>
<keyword evidence="4 6" id="KW-1133">Transmembrane helix</keyword>
<reference evidence="8 9" key="1">
    <citation type="submission" date="2020-10" db="EMBL/GenBank/DDBJ databases">
        <title>Thermofilum lucidum 3507LT sp. nov. a novel member of Thermofilaceae family isolated from Chile hot spring, and proposal of description order Thermofilales.</title>
        <authorList>
            <person name="Zayulina K.S."/>
            <person name="Elcheninov A.G."/>
            <person name="Toshchakov S.V."/>
            <person name="Kublanov I.V."/>
        </authorList>
    </citation>
    <scope>NUCLEOTIDE SEQUENCE [LARGE SCALE GENOMIC DNA]</scope>
    <source>
        <strain evidence="8 9">3507LT</strain>
    </source>
</reference>
<dbReference type="AlphaFoldDB" id="A0A7L9FIG4"/>
<feature type="transmembrane region" description="Helical" evidence="6">
    <location>
        <begin position="191"/>
        <end position="213"/>
    </location>
</feature>
<feature type="transmembrane region" description="Helical" evidence="6">
    <location>
        <begin position="340"/>
        <end position="358"/>
    </location>
</feature>
<evidence type="ECO:0000256" key="4">
    <source>
        <dbReference type="ARBA" id="ARBA00022989"/>
    </source>
</evidence>
<dbReference type="GeneID" id="59148517"/>
<dbReference type="Proteomes" id="UP000594121">
    <property type="component" value="Chromosome"/>
</dbReference>
<comment type="subcellular location">
    <subcellularLocation>
        <location evidence="1">Cell membrane</location>
        <topology evidence="1">Multi-pass membrane protein</topology>
    </subcellularLocation>
</comment>
<dbReference type="InterPro" id="IPR013525">
    <property type="entry name" value="ABC2_TM"/>
</dbReference>
<dbReference type="GO" id="GO:0005886">
    <property type="term" value="C:plasma membrane"/>
    <property type="evidence" value="ECO:0007669"/>
    <property type="project" value="UniProtKB-SubCell"/>
</dbReference>
<evidence type="ECO:0000256" key="5">
    <source>
        <dbReference type="ARBA" id="ARBA00023136"/>
    </source>
</evidence>
<evidence type="ECO:0000313" key="9">
    <source>
        <dbReference type="Proteomes" id="UP000594121"/>
    </source>
</evidence>
<evidence type="ECO:0000256" key="2">
    <source>
        <dbReference type="ARBA" id="ARBA00022475"/>
    </source>
</evidence>
<dbReference type="InterPro" id="IPR051449">
    <property type="entry name" value="ABC-2_transporter_component"/>
</dbReference>